<reference evidence="3 4" key="1">
    <citation type="journal article" date="2009" name="J. Bacteriol.">
        <title>Complete genome sequence of Macrococcus caseolyticus strain JCSCS5402, reflecting the ancestral genome of the human-pathogenic staphylococci.</title>
        <authorList>
            <person name="Baba T."/>
            <person name="Kuwahara-Arai K."/>
            <person name="Uchiyama I."/>
            <person name="Takeuchi F."/>
            <person name="Ito T."/>
            <person name="Hiramatsu K."/>
        </authorList>
    </citation>
    <scope>NUCLEOTIDE SEQUENCE [LARGE SCALE GENOMIC DNA]</scope>
    <source>
        <strain evidence="3 4">JCSC5402</strain>
    </source>
</reference>
<dbReference type="InterPro" id="IPR055179">
    <property type="entry name" value="Tex-like_central_region"/>
</dbReference>
<dbReference type="SUPFAM" id="SSF158832">
    <property type="entry name" value="Tex N-terminal region-like"/>
    <property type="match status" value="1"/>
</dbReference>
<dbReference type="GO" id="GO:0006412">
    <property type="term" value="P:translation"/>
    <property type="evidence" value="ECO:0007669"/>
    <property type="project" value="TreeGrafter"/>
</dbReference>
<name>B9E8B7_MACCJ</name>
<dbReference type="InterPro" id="IPR023319">
    <property type="entry name" value="Tex-like_HTH_dom_sf"/>
</dbReference>
<dbReference type="Gene3D" id="1.10.10.650">
    <property type="entry name" value="RuvA domain 2-like"/>
    <property type="match status" value="1"/>
</dbReference>
<dbReference type="SUPFAM" id="SSF47781">
    <property type="entry name" value="RuvA domain 2-like"/>
    <property type="match status" value="2"/>
</dbReference>
<dbReference type="GO" id="GO:0006139">
    <property type="term" value="P:nucleobase-containing compound metabolic process"/>
    <property type="evidence" value="ECO:0007669"/>
    <property type="project" value="InterPro"/>
</dbReference>
<comment type="function">
    <text evidence="1">Binds mRNA; thus facilitating recognition of the initiation point. It is needed to translate mRNA with a short Shine-Dalgarno (SD) purine-rich sequence.</text>
</comment>
<dbReference type="Gene3D" id="3.30.420.140">
    <property type="entry name" value="YqgF/RNase H-like domain"/>
    <property type="match status" value="1"/>
</dbReference>
<protein>
    <submittedName>
        <fullName evidence="3">S1 RNA binding domain protein</fullName>
    </submittedName>
</protein>
<gene>
    <name evidence="3" type="ordered locus">MCCL_1728</name>
</gene>
<dbReference type="Gene3D" id="1.10.3500.10">
    <property type="entry name" value="Tex N-terminal region-like"/>
    <property type="match status" value="1"/>
</dbReference>
<dbReference type="GO" id="GO:0005737">
    <property type="term" value="C:cytoplasm"/>
    <property type="evidence" value="ECO:0007669"/>
    <property type="project" value="UniProtKB-ARBA"/>
</dbReference>
<dbReference type="Proteomes" id="UP000001383">
    <property type="component" value="Chromosome"/>
</dbReference>
<dbReference type="STRING" id="458233.MCCL_1728"/>
<dbReference type="FunFam" id="1.10.10.650:FF:000001">
    <property type="entry name" value="S1 RNA-binding domain 1"/>
    <property type="match status" value="1"/>
</dbReference>
<dbReference type="PANTHER" id="PTHR10724:SF10">
    <property type="entry name" value="S1 RNA-BINDING DOMAIN-CONTAINING PROTEIN 1"/>
    <property type="match status" value="1"/>
</dbReference>
<dbReference type="Pfam" id="PF09371">
    <property type="entry name" value="Tex_N"/>
    <property type="match status" value="1"/>
</dbReference>
<dbReference type="PROSITE" id="PS50126">
    <property type="entry name" value="S1"/>
    <property type="match status" value="1"/>
</dbReference>
<dbReference type="Pfam" id="PF22706">
    <property type="entry name" value="Tex_central_region"/>
    <property type="match status" value="1"/>
</dbReference>
<proteinExistence type="predicted"/>
<dbReference type="InterPro" id="IPR003029">
    <property type="entry name" value="S1_domain"/>
</dbReference>
<dbReference type="InterPro" id="IPR044146">
    <property type="entry name" value="S1_Tex"/>
</dbReference>
<dbReference type="Pfam" id="PF16921">
    <property type="entry name" value="Tex_YqgF"/>
    <property type="match status" value="1"/>
</dbReference>
<dbReference type="FunFam" id="1.10.150.310:FF:000001">
    <property type="entry name" value="RNA-binding transcriptional accessory protein"/>
    <property type="match status" value="1"/>
</dbReference>
<dbReference type="HOGENOM" id="CLU_009833_0_2_9"/>
<dbReference type="InterPro" id="IPR006641">
    <property type="entry name" value="YqgF/RNaseH-like_dom"/>
</dbReference>
<evidence type="ECO:0000313" key="3">
    <source>
        <dbReference type="EMBL" id="BAH18435.1"/>
    </source>
</evidence>
<sequence length="726" mass="82241">MFFMLKLTYDFKEEAMEQHVINLILEKLPYKKEQINSVLTLLEEKNTVPFIARYRKEVTGGLDEVEIKEIETEYRYMENLQKRKEDVVRSIEEQGMLTDELKKEIMEQTKLQRVEDLYRPFKQKKKTRATEAKRKGLEPLAKAMLNYEDVDKKAKDFITDEVTTTEDAINGAIDIIAEKISDEPKYRAFILGYVEKNGEITTSKKKKAEDEKGVFEMYYEYSERINKIVPHRILAINRGEKESVLKVEISVDETAIVRYLRKQTMKRESIYRERAIEESLKRLILPSIYREVRNELTEKAESQAIEIFSVNLENLLLQAPLKGKMILGLDPAYRTGCKLAVINPFGTFVEKSVVYPHPPVSEKGKAKKIVLNLIKKHNIELVAIGNGTASRESEQFIAEIIKENKLETKYIIVNEAGASVYSASDLARAEFPDLQVEERSAVSIGRRVQDPLSELVKIDPKSIGVGQYQHDVNQKSLNEALTFVVETAVNKVGVNVNTASAPLLQYVSGLSKSVAENIITYRIENGPIKHHKEIAKIPRLGKKTFEQSIGFMRIPDGEEPLDNTGIHPESYKVTYELLKKLSLTAEDLGSDKLKESINKIDVHSTADELGVGAPTLEDIITALMAPGRDPREDFETPLLKSDVLSIEDLRKGMKLSGTVRNVVDFGAFVDIGVKQDGLVHISKLSDRFVKHPTDVVSVGDIVEVWIEDIMHDKGKVALTMINVDGK</sequence>
<dbReference type="InterPro" id="IPR023323">
    <property type="entry name" value="Tex-like_dom_sf"/>
</dbReference>
<dbReference type="InterPro" id="IPR041692">
    <property type="entry name" value="HHH_9"/>
</dbReference>
<feature type="domain" description="S1 motif" evidence="2">
    <location>
        <begin position="652"/>
        <end position="721"/>
    </location>
</feature>
<evidence type="ECO:0000313" key="4">
    <source>
        <dbReference type="Proteomes" id="UP000001383"/>
    </source>
</evidence>
<dbReference type="InterPro" id="IPR012340">
    <property type="entry name" value="NA-bd_OB-fold"/>
</dbReference>
<dbReference type="GO" id="GO:0003735">
    <property type="term" value="F:structural constituent of ribosome"/>
    <property type="evidence" value="ECO:0007669"/>
    <property type="project" value="TreeGrafter"/>
</dbReference>
<dbReference type="PANTHER" id="PTHR10724">
    <property type="entry name" value="30S RIBOSOMAL PROTEIN S1"/>
    <property type="match status" value="1"/>
</dbReference>
<dbReference type="SUPFAM" id="SSF50249">
    <property type="entry name" value="Nucleic acid-binding proteins"/>
    <property type="match status" value="1"/>
</dbReference>
<dbReference type="Pfam" id="PF17674">
    <property type="entry name" value="HHH_9"/>
    <property type="match status" value="1"/>
</dbReference>
<dbReference type="InterPro" id="IPR050437">
    <property type="entry name" value="Ribos_protein_bS1-like"/>
</dbReference>
<dbReference type="SMART" id="SM00732">
    <property type="entry name" value="YqgFc"/>
    <property type="match status" value="1"/>
</dbReference>
<evidence type="ECO:0000259" key="2">
    <source>
        <dbReference type="PROSITE" id="PS50126"/>
    </source>
</evidence>
<dbReference type="SUPFAM" id="SSF53098">
    <property type="entry name" value="Ribonuclease H-like"/>
    <property type="match status" value="1"/>
</dbReference>
<organism evidence="3 4">
    <name type="scientific">Macrococcus caseolyticus (strain JCSC5402)</name>
    <name type="common">Macrococcoides caseolyticum</name>
    <dbReference type="NCBI Taxonomy" id="458233"/>
    <lineage>
        <taxon>Bacteria</taxon>
        <taxon>Bacillati</taxon>
        <taxon>Bacillota</taxon>
        <taxon>Bacilli</taxon>
        <taxon>Bacillales</taxon>
        <taxon>Staphylococcaceae</taxon>
        <taxon>Macrococcoides</taxon>
    </lineage>
</organism>
<evidence type="ECO:0000256" key="1">
    <source>
        <dbReference type="ARBA" id="ARBA00025604"/>
    </source>
</evidence>
<dbReference type="Pfam" id="PF12836">
    <property type="entry name" value="HHH_3"/>
    <property type="match status" value="1"/>
</dbReference>
<dbReference type="InterPro" id="IPR018974">
    <property type="entry name" value="Tex-like_N"/>
</dbReference>
<dbReference type="FunFam" id="3.30.420.140:FF:000001">
    <property type="entry name" value="RNA-binding transcriptional accessory protein"/>
    <property type="match status" value="1"/>
</dbReference>
<dbReference type="FunFam" id="2.40.50.140:FF:000051">
    <property type="entry name" value="RNA-binding transcriptional accessory protein"/>
    <property type="match status" value="1"/>
</dbReference>
<dbReference type="InterPro" id="IPR010994">
    <property type="entry name" value="RuvA_2-like"/>
</dbReference>
<dbReference type="SMART" id="SM00316">
    <property type="entry name" value="S1"/>
    <property type="match status" value="1"/>
</dbReference>
<dbReference type="AlphaFoldDB" id="B9E8B7"/>
<dbReference type="InterPro" id="IPR012337">
    <property type="entry name" value="RNaseH-like_sf"/>
</dbReference>
<dbReference type="Gene3D" id="1.10.150.310">
    <property type="entry name" value="Tex RuvX-like domain-like"/>
    <property type="match status" value="1"/>
</dbReference>
<dbReference type="eggNOG" id="COG2183">
    <property type="taxonomic scope" value="Bacteria"/>
</dbReference>
<dbReference type="KEGG" id="mcl:MCCL_1728"/>
<dbReference type="InterPro" id="IPR032639">
    <property type="entry name" value="Tex_YqgF"/>
</dbReference>
<accession>B9E8B7</accession>
<dbReference type="Gene3D" id="2.40.50.140">
    <property type="entry name" value="Nucleic acid-binding proteins"/>
    <property type="match status" value="1"/>
</dbReference>
<dbReference type="EMBL" id="AP009484">
    <property type="protein sequence ID" value="BAH18435.1"/>
    <property type="molecule type" value="Genomic_DNA"/>
</dbReference>
<dbReference type="InterPro" id="IPR037027">
    <property type="entry name" value="YqgF/RNaseH-like_dom_sf"/>
</dbReference>
<dbReference type="Pfam" id="PF00575">
    <property type="entry name" value="S1"/>
    <property type="match status" value="1"/>
</dbReference>
<dbReference type="GO" id="GO:0003729">
    <property type="term" value="F:mRNA binding"/>
    <property type="evidence" value="ECO:0007669"/>
    <property type="project" value="TreeGrafter"/>
</dbReference>
<dbReference type="CDD" id="cd05685">
    <property type="entry name" value="S1_Tex"/>
    <property type="match status" value="1"/>
</dbReference>